<evidence type="ECO:0000313" key="2">
    <source>
        <dbReference type="Proteomes" id="UP000290932"/>
    </source>
</evidence>
<evidence type="ECO:0000313" key="1">
    <source>
        <dbReference type="EMBL" id="RXE55380.1"/>
    </source>
</evidence>
<dbReference type="Proteomes" id="UP000290932">
    <property type="component" value="Unassembled WGS sequence"/>
</dbReference>
<reference evidence="1 2" key="1">
    <citation type="journal article" date="2015" name="Int. J. Syst. Evol. Microbiol.">
        <title>Methanoculleus taiwanensis sp. nov., a methanogen isolated from deep marine sediment at the deformation front area near Taiwan.</title>
        <authorList>
            <person name="Weng C.Y."/>
            <person name="Chen S.C."/>
            <person name="Lai M.C."/>
            <person name="Wu S.Y."/>
            <person name="Lin S."/>
            <person name="Yang T.F."/>
            <person name="Chen P.C."/>
        </authorList>
    </citation>
    <scope>NUCLEOTIDE SEQUENCE [LARGE SCALE GENOMIC DNA]</scope>
    <source>
        <strain evidence="1 2">CYW4</strain>
    </source>
</reference>
<name>A0A498GZW7_9EURY</name>
<gene>
    <name evidence="1" type="ORF">ABH15_11570</name>
</gene>
<dbReference type="AlphaFoldDB" id="A0A498GZW7"/>
<protein>
    <recommendedName>
        <fullName evidence="3">DNA-binding protein</fullName>
    </recommendedName>
</protein>
<accession>A0A498GZW7</accession>
<sequence>MESAVRVFARDFNASRYTVDGDEPGSPCYLVTPGGAWCRRIFIVGALTERKGSGDVMHARLADPTGAFSLTTGRQSPDVAATLGYIDPPAFVAVTGQASLMGSGSRTRALVTPETLTVVDRTVRDLWVLRTAERTLERLEMMQAVIRGTDRDDRLETALRLYGSGTTLVAEQAAMVRAALASVRPDITVGEVAPRTAAEVVTEILEAGSGPRGLSRSDAIARAVMAGLSASAAGEAIDALLAEGECYSPSPGMIRRI</sequence>
<organism evidence="1 2">
    <name type="scientific">Methanoculleus taiwanensis</name>
    <dbReference type="NCBI Taxonomy" id="1550565"/>
    <lineage>
        <taxon>Archaea</taxon>
        <taxon>Methanobacteriati</taxon>
        <taxon>Methanobacteriota</taxon>
        <taxon>Stenosarchaea group</taxon>
        <taxon>Methanomicrobia</taxon>
        <taxon>Methanomicrobiales</taxon>
        <taxon>Methanomicrobiaceae</taxon>
        <taxon>Methanoculleus</taxon>
    </lineage>
</organism>
<keyword evidence="2" id="KW-1185">Reference proteome</keyword>
<evidence type="ECO:0008006" key="3">
    <source>
        <dbReference type="Google" id="ProtNLM"/>
    </source>
</evidence>
<dbReference type="RefSeq" id="WP_128694559.1">
    <property type="nucleotide sequence ID" value="NZ_LHQS01000003.1"/>
</dbReference>
<dbReference type="EMBL" id="LHQS01000003">
    <property type="protein sequence ID" value="RXE55380.1"/>
    <property type="molecule type" value="Genomic_DNA"/>
</dbReference>
<proteinExistence type="predicted"/>
<comment type="caution">
    <text evidence="1">The sequence shown here is derived from an EMBL/GenBank/DDBJ whole genome shotgun (WGS) entry which is preliminary data.</text>
</comment>
<dbReference type="OrthoDB" id="56523at2157"/>